<dbReference type="AlphaFoldDB" id="A0A4Z2H965"/>
<dbReference type="EMBL" id="SRLO01000295">
    <property type="protein sequence ID" value="TNN62359.1"/>
    <property type="molecule type" value="Genomic_DNA"/>
</dbReference>
<dbReference type="Proteomes" id="UP000314294">
    <property type="component" value="Unassembled WGS sequence"/>
</dbReference>
<comment type="caution">
    <text evidence="1">The sequence shown here is derived from an EMBL/GenBank/DDBJ whole genome shotgun (WGS) entry which is preliminary data.</text>
</comment>
<keyword evidence="2" id="KW-1185">Reference proteome</keyword>
<reference evidence="1 2" key="1">
    <citation type="submission" date="2019-03" db="EMBL/GenBank/DDBJ databases">
        <title>First draft genome of Liparis tanakae, snailfish: a comprehensive survey of snailfish specific genes.</title>
        <authorList>
            <person name="Kim W."/>
            <person name="Song I."/>
            <person name="Jeong J.-H."/>
            <person name="Kim D."/>
            <person name="Kim S."/>
            <person name="Ryu S."/>
            <person name="Song J.Y."/>
            <person name="Lee S.K."/>
        </authorList>
    </citation>
    <scope>NUCLEOTIDE SEQUENCE [LARGE SCALE GENOMIC DNA]</scope>
    <source>
        <tissue evidence="1">Muscle</tissue>
    </source>
</reference>
<protein>
    <submittedName>
        <fullName evidence="1">Uncharacterized protein</fullName>
    </submittedName>
</protein>
<accession>A0A4Z2H965</accession>
<organism evidence="1 2">
    <name type="scientific">Liparis tanakae</name>
    <name type="common">Tanaka's snailfish</name>
    <dbReference type="NCBI Taxonomy" id="230148"/>
    <lineage>
        <taxon>Eukaryota</taxon>
        <taxon>Metazoa</taxon>
        <taxon>Chordata</taxon>
        <taxon>Craniata</taxon>
        <taxon>Vertebrata</taxon>
        <taxon>Euteleostomi</taxon>
        <taxon>Actinopterygii</taxon>
        <taxon>Neopterygii</taxon>
        <taxon>Teleostei</taxon>
        <taxon>Neoteleostei</taxon>
        <taxon>Acanthomorphata</taxon>
        <taxon>Eupercaria</taxon>
        <taxon>Perciformes</taxon>
        <taxon>Cottioidei</taxon>
        <taxon>Cottales</taxon>
        <taxon>Liparidae</taxon>
        <taxon>Liparis</taxon>
    </lineage>
</organism>
<evidence type="ECO:0000313" key="1">
    <source>
        <dbReference type="EMBL" id="TNN62359.1"/>
    </source>
</evidence>
<sequence length="98" mass="10740">MPTGAPAQKRKRNSLHISPVKMFWPFAARYLTSGLEPYMALPARLLPADRDRAAAERDSLPLISGSPLIIVDTAKNTDGCIQRQKGQVGRANGLLTRQ</sequence>
<evidence type="ECO:0000313" key="2">
    <source>
        <dbReference type="Proteomes" id="UP000314294"/>
    </source>
</evidence>
<proteinExistence type="predicted"/>
<gene>
    <name evidence="1" type="ORF">EYF80_027429</name>
</gene>
<name>A0A4Z2H965_9TELE</name>